<evidence type="ECO:0000313" key="2">
    <source>
        <dbReference type="Proteomes" id="UP001189624"/>
    </source>
</evidence>
<sequence length="52" mass="5757">MSALRLNNPQCGPMPTQFALGSKFLSIQMPNPSEQIVDQWISLARKNAILEA</sequence>
<dbReference type="Gramene" id="rna-AYBTSS11_LOCUS26230">
    <property type="protein sequence ID" value="CAJ1974159.1"/>
    <property type="gene ID" value="gene-AYBTSS11_LOCUS26230"/>
</dbReference>
<protein>
    <submittedName>
        <fullName evidence="1">Uncharacterized protein</fullName>
    </submittedName>
</protein>
<name>A0AA86THF8_9FABA</name>
<dbReference type="AlphaFoldDB" id="A0AA86THF8"/>
<dbReference type="EMBL" id="OY731406">
    <property type="protein sequence ID" value="CAJ1974159.1"/>
    <property type="molecule type" value="Genomic_DNA"/>
</dbReference>
<gene>
    <name evidence="1" type="ORF">AYBTSS11_LOCUS26230</name>
</gene>
<organism evidence="1 2">
    <name type="scientific">Sphenostylis stenocarpa</name>
    <dbReference type="NCBI Taxonomy" id="92480"/>
    <lineage>
        <taxon>Eukaryota</taxon>
        <taxon>Viridiplantae</taxon>
        <taxon>Streptophyta</taxon>
        <taxon>Embryophyta</taxon>
        <taxon>Tracheophyta</taxon>
        <taxon>Spermatophyta</taxon>
        <taxon>Magnoliopsida</taxon>
        <taxon>eudicotyledons</taxon>
        <taxon>Gunneridae</taxon>
        <taxon>Pentapetalae</taxon>
        <taxon>rosids</taxon>
        <taxon>fabids</taxon>
        <taxon>Fabales</taxon>
        <taxon>Fabaceae</taxon>
        <taxon>Papilionoideae</taxon>
        <taxon>50 kb inversion clade</taxon>
        <taxon>NPAAA clade</taxon>
        <taxon>indigoferoid/millettioid clade</taxon>
        <taxon>Phaseoleae</taxon>
        <taxon>Sphenostylis</taxon>
    </lineage>
</organism>
<accession>A0AA86THF8</accession>
<reference evidence="1" key="1">
    <citation type="submission" date="2023-10" db="EMBL/GenBank/DDBJ databases">
        <authorList>
            <person name="Domelevo Entfellner J.-B."/>
        </authorList>
    </citation>
    <scope>NUCLEOTIDE SEQUENCE</scope>
</reference>
<evidence type="ECO:0000313" key="1">
    <source>
        <dbReference type="EMBL" id="CAJ1974159.1"/>
    </source>
</evidence>
<dbReference type="Proteomes" id="UP001189624">
    <property type="component" value="Chromosome 9"/>
</dbReference>
<keyword evidence="2" id="KW-1185">Reference proteome</keyword>
<proteinExistence type="predicted"/>